<reference evidence="3 4" key="1">
    <citation type="submission" date="2018-06" db="EMBL/GenBank/DDBJ databases">
        <authorList>
            <consortium name="Pathogen Informatics"/>
            <person name="Doyle S."/>
        </authorList>
    </citation>
    <scope>NUCLEOTIDE SEQUENCE [LARGE SCALE GENOMIC DNA]</scope>
    <source>
        <strain evidence="3 4">NCTC10343</strain>
    </source>
</reference>
<dbReference type="GO" id="GO:0004177">
    <property type="term" value="F:aminopeptidase activity"/>
    <property type="evidence" value="ECO:0007669"/>
    <property type="project" value="UniProtKB-KW"/>
</dbReference>
<proteinExistence type="predicted"/>
<feature type="domain" description="SLH" evidence="2">
    <location>
        <begin position="496"/>
        <end position="601"/>
    </location>
</feature>
<dbReference type="PROSITE" id="PS51257">
    <property type="entry name" value="PROKAR_LIPOPROTEIN"/>
    <property type="match status" value="1"/>
</dbReference>
<dbReference type="Pfam" id="PF00144">
    <property type="entry name" value="Beta-lactamase"/>
    <property type="match status" value="1"/>
</dbReference>
<dbReference type="PANTHER" id="PTHR46825">
    <property type="entry name" value="D-ALANYL-D-ALANINE-CARBOXYPEPTIDASE/ENDOPEPTIDASE AMPH"/>
    <property type="match status" value="1"/>
</dbReference>
<keyword evidence="3" id="KW-0121">Carboxypeptidase</keyword>
<dbReference type="GO" id="GO:0009002">
    <property type="term" value="F:serine-type D-Ala-D-Ala carboxypeptidase activity"/>
    <property type="evidence" value="ECO:0007669"/>
    <property type="project" value="UniProtKB-EC"/>
</dbReference>
<dbReference type="InterPro" id="IPR001466">
    <property type="entry name" value="Beta-lactam-related"/>
</dbReference>
<dbReference type="PROSITE" id="PS51272">
    <property type="entry name" value="SLH"/>
    <property type="match status" value="1"/>
</dbReference>
<keyword evidence="1" id="KW-0732">Signal</keyword>
<name>A0A378Y707_PAEPO</name>
<dbReference type="Gene3D" id="3.40.710.10">
    <property type="entry name" value="DD-peptidase/beta-lactamase superfamily"/>
    <property type="match status" value="1"/>
</dbReference>
<sequence length="664" mass="73901">MEKMIYTILAVLLLSTTITTACMAPNGASVAAPVNIPVASEKASLEGPRDAKELEAFADGVFADKMKKFNTVGSNFVVVAGGKVILSKGYGYADKGKKIPVDKNTVFQIGSVTKSFTALAAMQLVDKGKMDLKHDIQEYLGGIKVPNKTGKKLTMFDLLTYSSGFDEPDILMEMHPEYADKYFPMKKYIASNMPTVVRSPGEAYTYDNFGFMLAGYAVANVTGMSYSKYMEKNIFKPLGMNSTSVRFTPQLLSRMAAHYGPTGELIPLDGFKPTEKPEGGIVSTADDMAKYLIMHLNKGKYKGKEVVSPKSIEQMHTYQLFPDKEFPVTTIGFEGYFKEKMNNQHVILKGGNVTGHSSLIVILPEKNTAMYMSYNNDSMMSLDVYEEFMNHYYPRKSEVPKSTYATLSEQQAQDYVGLYQNTRIAALRTKVSYSDGKLIMETGTSGKHTLKMIHPLLFEDESGNKLTFNKNEAGHIAYLYYMQLPDLVAYAQKTNIDSSFSDVPADSKYISYINNLNALEVMSGKSANLFDPKGTMTQGEFSEVLLRAHGWYKQPFMIEPNKKQMMTGLRNYQPNSPITRQMAAVMIQNLKQVEPGIKVKLSGETDAWAVKAVTALVSQGIMDPNTKINVDGSIDFRSKQLLKRQEASALLDQAFNYYTLPISH</sequence>
<dbReference type="EC" id="3.4.16.4" evidence="3"/>
<evidence type="ECO:0000313" key="4">
    <source>
        <dbReference type="Proteomes" id="UP000254400"/>
    </source>
</evidence>
<gene>
    <name evidence="3" type="primary">M1_5459</name>
    <name evidence="3" type="ORF">NCTC10343_05493</name>
</gene>
<dbReference type="Pfam" id="PF00395">
    <property type="entry name" value="SLH"/>
    <property type="match status" value="1"/>
</dbReference>
<dbReference type="EMBL" id="UGSC01000001">
    <property type="protein sequence ID" value="SUA72533.1"/>
    <property type="molecule type" value="Genomic_DNA"/>
</dbReference>
<dbReference type="PANTHER" id="PTHR46825:SF9">
    <property type="entry name" value="BETA-LACTAMASE-RELATED DOMAIN-CONTAINING PROTEIN"/>
    <property type="match status" value="1"/>
</dbReference>
<dbReference type="InterPro" id="IPR012338">
    <property type="entry name" value="Beta-lactam/transpept-like"/>
</dbReference>
<feature type="chain" id="PRO_5038969449" evidence="1">
    <location>
        <begin position="25"/>
        <end position="664"/>
    </location>
</feature>
<protein>
    <submittedName>
        <fullName evidence="3">D-aminopeptidase</fullName>
        <ecNumber evidence="3">3.4.11.19</ecNumber>
        <ecNumber evidence="3">3.4.16.4</ecNumber>
    </submittedName>
</protein>
<evidence type="ECO:0000259" key="2">
    <source>
        <dbReference type="PROSITE" id="PS51272"/>
    </source>
</evidence>
<dbReference type="RefSeq" id="WP_019689052.1">
    <property type="nucleotide sequence ID" value="NZ_CP036496.1"/>
</dbReference>
<organism evidence="3 4">
    <name type="scientific">Paenibacillus polymyxa</name>
    <name type="common">Bacillus polymyxa</name>
    <dbReference type="NCBI Taxonomy" id="1406"/>
    <lineage>
        <taxon>Bacteria</taxon>
        <taxon>Bacillati</taxon>
        <taxon>Bacillota</taxon>
        <taxon>Bacilli</taxon>
        <taxon>Bacillales</taxon>
        <taxon>Paenibacillaceae</taxon>
        <taxon>Paenibacillus</taxon>
    </lineage>
</organism>
<dbReference type="SUPFAM" id="SSF56601">
    <property type="entry name" value="beta-lactamase/transpeptidase-like"/>
    <property type="match status" value="1"/>
</dbReference>
<keyword evidence="3" id="KW-0031">Aminopeptidase</keyword>
<dbReference type="EC" id="3.4.11.19" evidence="3"/>
<keyword evidence="3" id="KW-0378">Hydrolase</keyword>
<keyword evidence="3" id="KW-0645">Protease</keyword>
<feature type="signal peptide" evidence="1">
    <location>
        <begin position="1"/>
        <end position="24"/>
    </location>
</feature>
<evidence type="ECO:0000313" key="3">
    <source>
        <dbReference type="EMBL" id="SUA72533.1"/>
    </source>
</evidence>
<dbReference type="GeneID" id="93348785"/>
<dbReference type="Proteomes" id="UP000254400">
    <property type="component" value="Unassembled WGS sequence"/>
</dbReference>
<dbReference type="AlphaFoldDB" id="A0A378Y707"/>
<dbReference type="InterPro" id="IPR001119">
    <property type="entry name" value="SLH_dom"/>
</dbReference>
<accession>A0A378Y707</accession>
<evidence type="ECO:0000256" key="1">
    <source>
        <dbReference type="SAM" id="SignalP"/>
    </source>
</evidence>
<dbReference type="InterPro" id="IPR050491">
    <property type="entry name" value="AmpC-like"/>
</dbReference>